<accession>A0A9W8AXY0</accession>
<keyword evidence="4" id="KW-0067">ATP-binding</keyword>
<dbReference type="InterPro" id="IPR039686">
    <property type="entry name" value="FANCM/Mph1-like_ID"/>
</dbReference>
<keyword evidence="3 7" id="KW-0347">Helicase</keyword>
<dbReference type="GO" id="GO:0005524">
    <property type="term" value="F:ATP binding"/>
    <property type="evidence" value="ECO:0007669"/>
    <property type="project" value="UniProtKB-UniRule"/>
</dbReference>
<dbReference type="InterPro" id="IPR027417">
    <property type="entry name" value="P-loop_NTPase"/>
</dbReference>
<dbReference type="Gene3D" id="3.40.50.300">
    <property type="entry name" value="P-loop containing nucleotide triphosphate hydrolases"/>
    <property type="match status" value="1"/>
</dbReference>
<dbReference type="CDD" id="cd12091">
    <property type="entry name" value="FANCM_ID"/>
    <property type="match status" value="1"/>
</dbReference>
<feature type="non-terminal residue" evidence="7">
    <location>
        <position position="273"/>
    </location>
</feature>
<dbReference type="PANTHER" id="PTHR14025">
    <property type="entry name" value="FANCONI ANEMIA GROUP M FANCM FAMILY MEMBER"/>
    <property type="match status" value="1"/>
</dbReference>
<dbReference type="Proteomes" id="UP001151582">
    <property type="component" value="Unassembled WGS sequence"/>
</dbReference>
<dbReference type="Pfam" id="PF00271">
    <property type="entry name" value="Helicase_C"/>
    <property type="match status" value="1"/>
</dbReference>
<evidence type="ECO:0000256" key="1">
    <source>
        <dbReference type="ARBA" id="ARBA00022741"/>
    </source>
</evidence>
<comment type="subcellular location">
    <subcellularLocation>
        <location evidence="5">Nucleus</location>
    </subcellularLocation>
</comment>
<protein>
    <recommendedName>
        <fullName evidence="5">ATP-dependent DNA helicase</fullName>
        <ecNumber evidence="5">3.6.4.12</ecNumber>
    </recommendedName>
</protein>
<evidence type="ECO:0000313" key="7">
    <source>
        <dbReference type="EMBL" id="KAJ1967826.1"/>
    </source>
</evidence>
<evidence type="ECO:0000256" key="3">
    <source>
        <dbReference type="ARBA" id="ARBA00022806"/>
    </source>
</evidence>
<evidence type="ECO:0000256" key="4">
    <source>
        <dbReference type="ARBA" id="ARBA00022840"/>
    </source>
</evidence>
<sequence length="273" mass="30527">MRQVRADLLCILSTYVEDLRRLGCAIFCQDLTKLTHYQIHIARGNFRSGLRNNPSKSSLAGRVEGLLGVASTLSRAMQLLNQHGIRSTFSHIDSLRTDVMDPNVKSSRAKRDMVQGASFQGFYKRMADLVADPRFVGHPKLEHLIGILLEHFSREQALVTPTAPLPETDALETNRLCTRVIIFSQYRESVEEIVRALSEHEPLIRVMSFVGQSSGKSGKGLSQRQQLEIIRKFKSGNYNTLVATCIGEEGLDIGEVDLIVCYDSQGSPIRLLQ</sequence>
<dbReference type="PANTHER" id="PTHR14025:SF20">
    <property type="entry name" value="FANCONI ANEMIA GROUP M PROTEIN"/>
    <property type="match status" value="1"/>
</dbReference>
<dbReference type="GO" id="GO:0016787">
    <property type="term" value="F:hydrolase activity"/>
    <property type="evidence" value="ECO:0007669"/>
    <property type="project" value="UniProtKB-KW"/>
</dbReference>
<dbReference type="OrthoDB" id="164902at2759"/>
<dbReference type="InterPro" id="IPR001650">
    <property type="entry name" value="Helicase_C-like"/>
</dbReference>
<dbReference type="GO" id="GO:0043138">
    <property type="term" value="F:3'-5' DNA helicase activity"/>
    <property type="evidence" value="ECO:0007669"/>
    <property type="project" value="InterPro"/>
</dbReference>
<comment type="subunit">
    <text evidence="5">Interacts with the MHF histone-fold complex to form the FANCM-MHF complex.</text>
</comment>
<dbReference type="PROSITE" id="PS51194">
    <property type="entry name" value="HELICASE_CTER"/>
    <property type="match status" value="1"/>
</dbReference>
<dbReference type="GO" id="GO:0005634">
    <property type="term" value="C:nucleus"/>
    <property type="evidence" value="ECO:0007669"/>
    <property type="project" value="UniProtKB-SubCell"/>
</dbReference>
<dbReference type="GO" id="GO:0009378">
    <property type="term" value="F:four-way junction helicase activity"/>
    <property type="evidence" value="ECO:0007669"/>
    <property type="project" value="TreeGrafter"/>
</dbReference>
<dbReference type="AlphaFoldDB" id="A0A9W8AXY0"/>
<name>A0A9W8AXY0_9FUNG</name>
<comment type="caution">
    <text evidence="7">The sequence shown here is derived from an EMBL/GenBank/DDBJ whole genome shotgun (WGS) entry which is preliminary data.</text>
</comment>
<reference evidence="7" key="1">
    <citation type="submission" date="2022-07" db="EMBL/GenBank/DDBJ databases">
        <title>Phylogenomic reconstructions and comparative analyses of Kickxellomycotina fungi.</title>
        <authorList>
            <person name="Reynolds N.K."/>
            <person name="Stajich J.E."/>
            <person name="Barry K."/>
            <person name="Grigoriev I.V."/>
            <person name="Crous P."/>
            <person name="Smith M.E."/>
        </authorList>
    </citation>
    <scope>NUCLEOTIDE SEQUENCE</scope>
    <source>
        <strain evidence="7">RSA 567</strain>
    </source>
</reference>
<keyword evidence="2 7" id="KW-0378">Hydrolase</keyword>
<dbReference type="GO" id="GO:0000400">
    <property type="term" value="F:four-way junction DNA binding"/>
    <property type="evidence" value="ECO:0007669"/>
    <property type="project" value="TreeGrafter"/>
</dbReference>
<proteinExistence type="inferred from homology"/>
<comment type="similarity">
    <text evidence="5">Belongs to the DEAD box helicase family. DEAH subfamily. FANCM sub-subfamily.</text>
</comment>
<evidence type="ECO:0000259" key="6">
    <source>
        <dbReference type="PROSITE" id="PS51194"/>
    </source>
</evidence>
<keyword evidence="8" id="KW-1185">Reference proteome</keyword>
<dbReference type="EMBL" id="JANBQB010002257">
    <property type="protein sequence ID" value="KAJ1967826.1"/>
    <property type="molecule type" value="Genomic_DNA"/>
</dbReference>
<dbReference type="EC" id="3.6.4.12" evidence="5"/>
<keyword evidence="1" id="KW-0547">Nucleotide-binding</keyword>
<dbReference type="GO" id="GO:0036297">
    <property type="term" value="P:interstrand cross-link repair"/>
    <property type="evidence" value="ECO:0007669"/>
    <property type="project" value="TreeGrafter"/>
</dbReference>
<evidence type="ECO:0000313" key="8">
    <source>
        <dbReference type="Proteomes" id="UP001151582"/>
    </source>
</evidence>
<dbReference type="SUPFAM" id="SSF52540">
    <property type="entry name" value="P-loop containing nucleoside triphosphate hydrolases"/>
    <property type="match status" value="1"/>
</dbReference>
<gene>
    <name evidence="7" type="primary">MPH1_2</name>
    <name evidence="7" type="ORF">H4R34_006351</name>
</gene>
<dbReference type="SMART" id="SM00490">
    <property type="entry name" value="HELICc"/>
    <property type="match status" value="1"/>
</dbReference>
<comment type="function">
    <text evidence="5">ATP-dependent DNA helicase involved in DNA damage repair by homologous recombination and in genome maintenance. Capable of unwinding D-loops. Plays a role in limiting crossover recombinants during mitotic DNA double-strand break (DSB) repair. Component of a FANCM-MHF complex which promotes gene conversion at blocked replication forks, probably by reversal of the stalled fork.</text>
</comment>
<comment type="catalytic activity">
    <reaction evidence="5">
        <text>ATP + H2O = ADP + phosphate + H(+)</text>
        <dbReference type="Rhea" id="RHEA:13065"/>
        <dbReference type="ChEBI" id="CHEBI:15377"/>
        <dbReference type="ChEBI" id="CHEBI:15378"/>
        <dbReference type="ChEBI" id="CHEBI:30616"/>
        <dbReference type="ChEBI" id="CHEBI:43474"/>
        <dbReference type="ChEBI" id="CHEBI:456216"/>
        <dbReference type="EC" id="3.6.4.12"/>
    </reaction>
</comment>
<feature type="domain" description="Helicase C-terminal" evidence="6">
    <location>
        <begin position="170"/>
        <end position="273"/>
    </location>
</feature>
<dbReference type="GO" id="GO:0045003">
    <property type="term" value="P:double-strand break repair via synthesis-dependent strand annealing"/>
    <property type="evidence" value="ECO:0007669"/>
    <property type="project" value="TreeGrafter"/>
</dbReference>
<evidence type="ECO:0000256" key="5">
    <source>
        <dbReference type="RuleBase" id="RU367027"/>
    </source>
</evidence>
<organism evidence="7 8">
    <name type="scientific">Dimargaris verticillata</name>
    <dbReference type="NCBI Taxonomy" id="2761393"/>
    <lineage>
        <taxon>Eukaryota</taxon>
        <taxon>Fungi</taxon>
        <taxon>Fungi incertae sedis</taxon>
        <taxon>Zoopagomycota</taxon>
        <taxon>Kickxellomycotina</taxon>
        <taxon>Dimargaritomycetes</taxon>
        <taxon>Dimargaritales</taxon>
        <taxon>Dimargaritaceae</taxon>
        <taxon>Dimargaris</taxon>
    </lineage>
</organism>
<evidence type="ECO:0000256" key="2">
    <source>
        <dbReference type="ARBA" id="ARBA00022801"/>
    </source>
</evidence>